<feature type="compositionally biased region" description="Low complexity" evidence="1">
    <location>
        <begin position="127"/>
        <end position="143"/>
    </location>
</feature>
<accession>A0ABP1A9N3</accession>
<dbReference type="Proteomes" id="UP001497522">
    <property type="component" value="Chromosome 10"/>
</dbReference>
<feature type="compositionally biased region" description="Low complexity" evidence="1">
    <location>
        <begin position="294"/>
        <end position="319"/>
    </location>
</feature>
<feature type="compositionally biased region" description="Acidic residues" evidence="1">
    <location>
        <begin position="231"/>
        <end position="244"/>
    </location>
</feature>
<gene>
    <name evidence="2" type="ORF">CSSPJE1EN2_LOCUS2232</name>
</gene>
<feature type="region of interest" description="Disordered" evidence="1">
    <location>
        <begin position="176"/>
        <end position="319"/>
    </location>
</feature>
<dbReference type="PANTHER" id="PTHR37381:SF1">
    <property type="entry name" value="PENTATRICOPEPTIDE REPEAT (PPR) SUPERFAMILY PROTEIN"/>
    <property type="match status" value="1"/>
</dbReference>
<organism evidence="2 3">
    <name type="scientific">Sphagnum jensenii</name>
    <dbReference type="NCBI Taxonomy" id="128206"/>
    <lineage>
        <taxon>Eukaryota</taxon>
        <taxon>Viridiplantae</taxon>
        <taxon>Streptophyta</taxon>
        <taxon>Embryophyta</taxon>
        <taxon>Bryophyta</taxon>
        <taxon>Sphagnophytina</taxon>
        <taxon>Sphagnopsida</taxon>
        <taxon>Sphagnales</taxon>
        <taxon>Sphagnaceae</taxon>
        <taxon>Sphagnum</taxon>
    </lineage>
</organism>
<dbReference type="Gene3D" id="1.25.40.10">
    <property type="entry name" value="Tetratricopeptide repeat domain"/>
    <property type="match status" value="1"/>
</dbReference>
<sequence length="824" mass="88673">MATSILSSPLPFYSSYQLQRRHRQCDAQCRQKTNRKHVTTIAVTTRRRRGAKTGCASLCVAAAAAAARNRNPTLKMHQKLEMMSSNDDDCGSEHRFFNRMVLQLRFSRLCALERCRFSVSGVLRSRVNSSSSSSSSRASSSSRLQPRFQRRTTTHLWFIDLAEFWGFLGSGGGGDDGAAAAAAASDPSGLLSRPDRSVSSAAKEYNNKVETEDKRIAGEQEEQIVEGIALEQEEGIVVEEEEEGERGLQDLDASSIQETAAPTSATSSAVEVPTEDSLGANLRKQQEEEEEEVAVASVISSQSAASRQQQQEGGSENSAVVAGLEDERFLRRVAMAADADAALAMIAERAGDHSGISGIVSNQYCSDLMIAALAEGNGELAFSILEAMRSSIIQRRVNDREEGWRWAQPNVSTYAALVKGLAASLCVADAIQMVANVRRRGIPAGDEVPFGKVVTCPTCKTTLAVVQPQQGVQVVPCAKCRYQYELWSGTVTSCDSESISMNISAFERGLRALQLLKRPIPAAVHSIVVSAPNGVARTLRCATESADIPAQEGERVTVASAAPANAGFGIGPLKVNARSPGWRPSEPMAITNHVTSRVGSLLRPPPKAGSGAAFDSSFIIPAAILLVSSDAATALIDPTLPRAIAIGAAVAIGLGGAANAFVLPRLNQLPERTADAMALRQQLLAQHELLQTRLQDLSQAAADDVRMLARMCQLQNKMEAVGEPAYSARIERVQKAREGLDERLVARLELIDSYAKIASMIEIEVEMDVDVLAAEGARTSESIADQIERLMDVEDLQMAWKIQAEANDELERLLQSSPLLPEST</sequence>
<name>A0ABP1A9N3_9BRYO</name>
<evidence type="ECO:0000313" key="3">
    <source>
        <dbReference type="Proteomes" id="UP001497522"/>
    </source>
</evidence>
<evidence type="ECO:0000313" key="2">
    <source>
        <dbReference type="EMBL" id="CAK9859237.1"/>
    </source>
</evidence>
<feature type="compositionally biased region" description="Low complexity" evidence="1">
    <location>
        <begin position="259"/>
        <end position="269"/>
    </location>
</feature>
<feature type="compositionally biased region" description="Basic and acidic residues" evidence="1">
    <location>
        <begin position="205"/>
        <end position="218"/>
    </location>
</feature>
<dbReference type="EMBL" id="OZ023711">
    <property type="protein sequence ID" value="CAK9859237.1"/>
    <property type="molecule type" value="Genomic_DNA"/>
</dbReference>
<reference evidence="2" key="1">
    <citation type="submission" date="2024-03" db="EMBL/GenBank/DDBJ databases">
        <authorList>
            <consortium name="ELIXIR-Norway"/>
            <consortium name="Elixir Norway"/>
        </authorList>
    </citation>
    <scope>NUCLEOTIDE SEQUENCE</scope>
</reference>
<dbReference type="PANTHER" id="PTHR37381">
    <property type="entry name" value="PENTATRICOPEPTIDE REPEAT (PPR) SUPERFAMILY PROTEIN"/>
    <property type="match status" value="1"/>
</dbReference>
<feature type="region of interest" description="Disordered" evidence="1">
    <location>
        <begin position="127"/>
        <end position="146"/>
    </location>
</feature>
<proteinExistence type="predicted"/>
<feature type="compositionally biased region" description="Low complexity" evidence="1">
    <location>
        <begin position="177"/>
        <end position="189"/>
    </location>
</feature>
<dbReference type="InterPro" id="IPR011990">
    <property type="entry name" value="TPR-like_helical_dom_sf"/>
</dbReference>
<evidence type="ECO:0000256" key="1">
    <source>
        <dbReference type="SAM" id="MobiDB-lite"/>
    </source>
</evidence>
<keyword evidence="3" id="KW-1185">Reference proteome</keyword>
<protein>
    <submittedName>
        <fullName evidence="2">Uncharacterized protein</fullName>
    </submittedName>
</protein>